<organism evidence="2 3">
    <name type="scientific">Trichonephila clavipes</name>
    <name type="common">Golden silk orbweaver</name>
    <name type="synonym">Nephila clavipes</name>
    <dbReference type="NCBI Taxonomy" id="2585209"/>
    <lineage>
        <taxon>Eukaryota</taxon>
        <taxon>Metazoa</taxon>
        <taxon>Ecdysozoa</taxon>
        <taxon>Arthropoda</taxon>
        <taxon>Chelicerata</taxon>
        <taxon>Arachnida</taxon>
        <taxon>Araneae</taxon>
        <taxon>Araneomorphae</taxon>
        <taxon>Entelegynae</taxon>
        <taxon>Araneoidea</taxon>
        <taxon>Nephilidae</taxon>
        <taxon>Trichonephila</taxon>
    </lineage>
</organism>
<feature type="domain" description="DUF5641" evidence="1">
    <location>
        <begin position="24"/>
        <end position="75"/>
    </location>
</feature>
<evidence type="ECO:0000313" key="2">
    <source>
        <dbReference type="EMBL" id="GFY00967.1"/>
    </source>
</evidence>
<gene>
    <name evidence="2" type="ORF">TNCV_1363731</name>
</gene>
<evidence type="ECO:0000259" key="1">
    <source>
        <dbReference type="Pfam" id="PF18701"/>
    </source>
</evidence>
<evidence type="ECO:0000313" key="3">
    <source>
        <dbReference type="Proteomes" id="UP000887159"/>
    </source>
</evidence>
<name>A0A8X6V1E8_TRICX</name>
<sequence>MACPKYSVACHHWHACHWFAIPDLGQLREQMQHYRKSRPLTVGEVVVVENSLKNRTLWSLARVIQLIPGKDGHQENSTWENVVKASNSAGVIDLKSPKERRGV</sequence>
<comment type="caution">
    <text evidence="2">The sequence shown here is derived from an EMBL/GenBank/DDBJ whole genome shotgun (WGS) entry which is preliminary data.</text>
</comment>
<protein>
    <recommendedName>
        <fullName evidence="1">DUF5641 domain-containing protein</fullName>
    </recommendedName>
</protein>
<reference evidence="2" key="1">
    <citation type="submission" date="2020-08" db="EMBL/GenBank/DDBJ databases">
        <title>Multicomponent nature underlies the extraordinary mechanical properties of spider dragline silk.</title>
        <authorList>
            <person name="Kono N."/>
            <person name="Nakamura H."/>
            <person name="Mori M."/>
            <person name="Yoshida Y."/>
            <person name="Ohtoshi R."/>
            <person name="Malay A.D."/>
            <person name="Moran D.A.P."/>
            <person name="Tomita M."/>
            <person name="Numata K."/>
            <person name="Arakawa K."/>
        </authorList>
    </citation>
    <scope>NUCLEOTIDE SEQUENCE</scope>
</reference>
<dbReference type="Proteomes" id="UP000887159">
    <property type="component" value="Unassembled WGS sequence"/>
</dbReference>
<accession>A0A8X6V1E8</accession>
<keyword evidence="3" id="KW-1185">Reference proteome</keyword>
<dbReference type="EMBL" id="BMAU01021224">
    <property type="protein sequence ID" value="GFY00967.1"/>
    <property type="molecule type" value="Genomic_DNA"/>
</dbReference>
<dbReference type="AlphaFoldDB" id="A0A8X6V1E8"/>
<dbReference type="Pfam" id="PF18701">
    <property type="entry name" value="DUF5641"/>
    <property type="match status" value="1"/>
</dbReference>
<proteinExistence type="predicted"/>
<dbReference type="InterPro" id="IPR040676">
    <property type="entry name" value="DUF5641"/>
</dbReference>